<evidence type="ECO:0000256" key="3">
    <source>
        <dbReference type="ARBA" id="ARBA00012142"/>
    </source>
</evidence>
<keyword evidence="8" id="KW-0067">ATP-binding</keyword>
<feature type="domain" description="Pyruvate kinase barrel" evidence="12">
    <location>
        <begin position="1"/>
        <end position="252"/>
    </location>
</feature>
<evidence type="ECO:0000256" key="1">
    <source>
        <dbReference type="ARBA" id="ARBA00004997"/>
    </source>
</evidence>
<evidence type="ECO:0000259" key="12">
    <source>
        <dbReference type="Pfam" id="PF00224"/>
    </source>
</evidence>
<keyword evidence="9" id="KW-0460">Magnesium</keyword>
<dbReference type="PRINTS" id="PR01050">
    <property type="entry name" value="PYRUVTKNASE"/>
</dbReference>
<keyword evidence="4" id="KW-0808">Transferase</keyword>
<dbReference type="InterPro" id="IPR040442">
    <property type="entry name" value="Pyrv_kinase-like_dom_sf"/>
</dbReference>
<keyword evidence="5" id="KW-0479">Metal-binding</keyword>
<proteinExistence type="inferred from homology"/>
<dbReference type="UniPathway" id="UPA00109">
    <property type="reaction ID" value="UER00188"/>
</dbReference>
<organism evidence="13">
    <name type="scientific">marine metagenome</name>
    <dbReference type="NCBI Taxonomy" id="408172"/>
    <lineage>
        <taxon>unclassified sequences</taxon>
        <taxon>metagenomes</taxon>
        <taxon>ecological metagenomes</taxon>
    </lineage>
</organism>
<evidence type="ECO:0000256" key="5">
    <source>
        <dbReference type="ARBA" id="ARBA00022723"/>
    </source>
</evidence>
<dbReference type="SUPFAM" id="SSF51621">
    <property type="entry name" value="Phosphoenolpyruvate/pyruvate domain"/>
    <property type="match status" value="1"/>
</dbReference>
<feature type="non-terminal residue" evidence="13">
    <location>
        <position position="1"/>
    </location>
</feature>
<comment type="similarity">
    <text evidence="2">Belongs to the pyruvate kinase family.</text>
</comment>
<evidence type="ECO:0000313" key="13">
    <source>
        <dbReference type="EMBL" id="SVD24237.1"/>
    </source>
</evidence>
<dbReference type="GO" id="GO:0004743">
    <property type="term" value="F:pyruvate kinase activity"/>
    <property type="evidence" value="ECO:0007669"/>
    <property type="project" value="UniProtKB-EC"/>
</dbReference>
<evidence type="ECO:0000256" key="8">
    <source>
        <dbReference type="ARBA" id="ARBA00022840"/>
    </source>
</evidence>
<dbReference type="InterPro" id="IPR015793">
    <property type="entry name" value="Pyrv_Knase_brl"/>
</dbReference>
<evidence type="ECO:0000256" key="11">
    <source>
        <dbReference type="ARBA" id="ARBA00023317"/>
    </source>
</evidence>
<dbReference type="InterPro" id="IPR001697">
    <property type="entry name" value="Pyr_Knase"/>
</dbReference>
<dbReference type="PANTHER" id="PTHR11817">
    <property type="entry name" value="PYRUVATE KINASE"/>
    <property type="match status" value="1"/>
</dbReference>
<dbReference type="EMBL" id="UINC01138350">
    <property type="protein sequence ID" value="SVD24237.1"/>
    <property type="molecule type" value="Genomic_DNA"/>
</dbReference>
<evidence type="ECO:0000256" key="10">
    <source>
        <dbReference type="ARBA" id="ARBA00023152"/>
    </source>
</evidence>
<protein>
    <recommendedName>
        <fullName evidence="3">pyruvate kinase</fullName>
        <ecNumber evidence="3">2.7.1.40</ecNumber>
    </recommendedName>
</protein>
<reference evidence="13" key="1">
    <citation type="submission" date="2018-05" db="EMBL/GenBank/DDBJ databases">
        <authorList>
            <person name="Lanie J.A."/>
            <person name="Ng W.-L."/>
            <person name="Kazmierczak K.M."/>
            <person name="Andrzejewski T.M."/>
            <person name="Davidsen T.M."/>
            <person name="Wayne K.J."/>
            <person name="Tettelin H."/>
            <person name="Glass J.I."/>
            <person name="Rusch D."/>
            <person name="Podicherti R."/>
            <person name="Tsui H.-C.T."/>
            <person name="Winkler M.E."/>
        </authorList>
    </citation>
    <scope>NUCLEOTIDE SEQUENCE</scope>
</reference>
<dbReference type="Pfam" id="PF00224">
    <property type="entry name" value="PK"/>
    <property type="match status" value="1"/>
</dbReference>
<sequence length="299" mass="32404">TEGAQIRTRVAVDGDITLEEHSAVRIGTALTHISAVCDIYPPEVFEQLALGDVLSIDSSDPVLVQVTKLAPTGLSARVLNGGSFRSNKAVAVDRRIKLPALTEKDRHAIKVGRELGIRDFALSFANHESEVDVLRSLAGPGSRVIAKIESRRGIQNAEGIARSSDALLLDRGDMSREVPIEKIPRVQKYVLSVAKQAGVKAYVATNFLDSMKNNLLPSRADVNDVFSTLDDGVDGLVLAAETAIGRYPVQSVVMLSKIIRQQRASMESPHLPRVELDRSESCLLIDPHGGSLADSFHER</sequence>
<dbReference type="GO" id="GO:0000287">
    <property type="term" value="F:magnesium ion binding"/>
    <property type="evidence" value="ECO:0007669"/>
    <property type="project" value="InterPro"/>
</dbReference>
<evidence type="ECO:0000256" key="9">
    <source>
        <dbReference type="ARBA" id="ARBA00022842"/>
    </source>
</evidence>
<evidence type="ECO:0000256" key="7">
    <source>
        <dbReference type="ARBA" id="ARBA00022777"/>
    </source>
</evidence>
<name>A0A382TRP9_9ZZZZ</name>
<dbReference type="InterPro" id="IPR015806">
    <property type="entry name" value="Pyrv_Knase_insert_dom_sf"/>
</dbReference>
<evidence type="ECO:0000256" key="6">
    <source>
        <dbReference type="ARBA" id="ARBA00022741"/>
    </source>
</evidence>
<evidence type="ECO:0000256" key="4">
    <source>
        <dbReference type="ARBA" id="ARBA00022679"/>
    </source>
</evidence>
<evidence type="ECO:0000256" key="2">
    <source>
        <dbReference type="ARBA" id="ARBA00008663"/>
    </source>
</evidence>
<keyword evidence="11" id="KW-0670">Pyruvate</keyword>
<dbReference type="GO" id="GO:0005524">
    <property type="term" value="F:ATP binding"/>
    <property type="evidence" value="ECO:0007669"/>
    <property type="project" value="UniProtKB-KW"/>
</dbReference>
<dbReference type="Gene3D" id="2.40.33.10">
    <property type="entry name" value="PK beta-barrel domain-like"/>
    <property type="match status" value="1"/>
</dbReference>
<dbReference type="InterPro" id="IPR015813">
    <property type="entry name" value="Pyrv/PenolPyrv_kinase-like_dom"/>
</dbReference>
<dbReference type="EC" id="2.7.1.40" evidence="3"/>
<keyword evidence="7" id="KW-0418">Kinase</keyword>
<dbReference type="GO" id="GO:0030955">
    <property type="term" value="F:potassium ion binding"/>
    <property type="evidence" value="ECO:0007669"/>
    <property type="project" value="InterPro"/>
</dbReference>
<feature type="non-terminal residue" evidence="13">
    <location>
        <position position="299"/>
    </location>
</feature>
<accession>A0A382TRP9</accession>
<dbReference type="GO" id="GO:0016301">
    <property type="term" value="F:kinase activity"/>
    <property type="evidence" value="ECO:0007669"/>
    <property type="project" value="UniProtKB-KW"/>
</dbReference>
<gene>
    <name evidence="13" type="ORF">METZ01_LOCUS377091</name>
</gene>
<comment type="pathway">
    <text evidence="1">Carbohydrate degradation; glycolysis; pyruvate from D-glyceraldehyde 3-phosphate: step 5/5.</text>
</comment>
<dbReference type="AlphaFoldDB" id="A0A382TRP9"/>
<keyword evidence="6" id="KW-0547">Nucleotide-binding</keyword>
<keyword evidence="10" id="KW-0324">Glycolysis</keyword>
<dbReference type="Gene3D" id="3.20.20.60">
    <property type="entry name" value="Phosphoenolpyruvate-binding domains"/>
    <property type="match status" value="1"/>
</dbReference>